<dbReference type="EMBL" id="CP070619">
    <property type="protein sequence ID" value="QSE95528.1"/>
    <property type="molecule type" value="Genomic_DNA"/>
</dbReference>
<feature type="domain" description="CdaR GGDEF-like" evidence="4">
    <location>
        <begin position="229"/>
        <end position="334"/>
    </location>
</feature>
<evidence type="ECO:0000256" key="2">
    <source>
        <dbReference type="SAM" id="MobiDB-lite"/>
    </source>
</evidence>
<dbReference type="Pfam" id="PF17853">
    <property type="entry name" value="GGDEF_2"/>
    <property type="match status" value="1"/>
</dbReference>
<keyword evidence="6" id="KW-1185">Reference proteome</keyword>
<evidence type="ECO:0000259" key="3">
    <source>
        <dbReference type="Pfam" id="PF13556"/>
    </source>
</evidence>
<dbReference type="Gene3D" id="1.10.10.2840">
    <property type="entry name" value="PucR C-terminal helix-turn-helix domain"/>
    <property type="match status" value="1"/>
</dbReference>
<organism evidence="5 6">
    <name type="scientific">Rhodococcus pseudokoreensis</name>
    <dbReference type="NCBI Taxonomy" id="2811421"/>
    <lineage>
        <taxon>Bacteria</taxon>
        <taxon>Bacillati</taxon>
        <taxon>Actinomycetota</taxon>
        <taxon>Actinomycetes</taxon>
        <taxon>Mycobacteriales</taxon>
        <taxon>Nocardiaceae</taxon>
        <taxon>Rhodococcus</taxon>
    </lineage>
</organism>
<feature type="compositionally biased region" description="Low complexity" evidence="2">
    <location>
        <begin position="8"/>
        <end position="20"/>
    </location>
</feature>
<protein>
    <submittedName>
        <fullName evidence="5">Helix-turn-helix domain-containing protein</fullName>
    </submittedName>
</protein>
<evidence type="ECO:0000313" key="5">
    <source>
        <dbReference type="EMBL" id="QSE95528.1"/>
    </source>
</evidence>
<dbReference type="InterPro" id="IPR041522">
    <property type="entry name" value="CdaR_GGDEF"/>
</dbReference>
<sequence length="444" mass="48946">MSPCGLRSPPSSSLSESSPSAGAGIGRSTEISLNPVENELWPAPSDRVRELIRNIAEKLLPLSDGVLDELAAASLQDPQYREFAADPVLAETDRRLVAANLKRWLRSNIQSPGRRVPNNASPETLIYARDVVLRGLVLDELPSWRATQRTTWRWWLDACFSETSDLKELRALIEVSANSLTTFADDWIEAVAAHVDEVRNELAGGAHLQRYATVELLLQGSRIVRPRAEAQLGYALTGRHVAAIVWTDSDVAADLEQAAEQTMRACGVTTRLTVVASTAALWLWMPTREVPAPSVVMCELSRLAGTVRVAFGRPGDDVAGFRRSHMEAAAAQRLLTRLRSRLSVVRYEDVQLVDLLTADVAQADQFVKDILGDLVDTDPLLMDTVSTYIGERFNRSSTAQKLFTHRNTIDRRLARVDELLPQPLNQNSVSVAAALQLLKLRAST</sequence>
<reference evidence="5 6" key="1">
    <citation type="journal article" date="2021" name="Microbiol. Resour. Announc.">
        <title>Complete Genome Sequences of Two Rhodococcus sp. Strains with Large and Linear Chromosomes, Isolated from Apple Rhizosphere.</title>
        <authorList>
            <person name="Benning S."/>
            <person name="Brugnone N."/>
            <person name="Siani R."/>
            <person name="Kublik S."/>
            <person name="Schloter M."/>
            <person name="Rad V."/>
        </authorList>
    </citation>
    <scope>NUCLEOTIDE SEQUENCE [LARGE SCALE GENOMIC DNA]</scope>
    <source>
        <strain evidence="5 6">R79</strain>
    </source>
</reference>
<proteinExistence type="inferred from homology"/>
<reference evidence="5 6" key="2">
    <citation type="journal article" date="2022" name="Arch. Microbiol.">
        <title>Rhodococcus pseudokoreensis sp. nov. isolated from the rhizosphere of young M26 apple rootstocks.</title>
        <authorList>
            <person name="Kampfer P."/>
            <person name="Glaeser S.P."/>
            <person name="Blom J."/>
            <person name="Wolf J."/>
            <person name="Benning S."/>
            <person name="Schloter M."/>
            <person name="Neumann-Schaal M."/>
        </authorList>
    </citation>
    <scope>NUCLEOTIDE SEQUENCE [LARGE SCALE GENOMIC DNA]</scope>
    <source>
        <strain evidence="5 6">R79</strain>
    </source>
</reference>
<dbReference type="PANTHER" id="PTHR33744:SF1">
    <property type="entry name" value="DNA-BINDING TRANSCRIPTIONAL ACTIVATOR ADER"/>
    <property type="match status" value="1"/>
</dbReference>
<evidence type="ECO:0000259" key="4">
    <source>
        <dbReference type="Pfam" id="PF17853"/>
    </source>
</evidence>
<gene>
    <name evidence="5" type="ORF">JWS13_24225</name>
</gene>
<dbReference type="Proteomes" id="UP000662986">
    <property type="component" value="Chromosome"/>
</dbReference>
<feature type="domain" description="PucR C-terminal helix-turn-helix" evidence="3">
    <location>
        <begin position="381"/>
        <end position="437"/>
    </location>
</feature>
<evidence type="ECO:0000313" key="6">
    <source>
        <dbReference type="Proteomes" id="UP000662986"/>
    </source>
</evidence>
<dbReference type="Pfam" id="PF13556">
    <property type="entry name" value="HTH_30"/>
    <property type="match status" value="1"/>
</dbReference>
<dbReference type="PANTHER" id="PTHR33744">
    <property type="entry name" value="CARBOHYDRATE DIACID REGULATOR"/>
    <property type="match status" value="1"/>
</dbReference>
<evidence type="ECO:0000256" key="1">
    <source>
        <dbReference type="ARBA" id="ARBA00006754"/>
    </source>
</evidence>
<comment type="similarity">
    <text evidence="1">Belongs to the CdaR family.</text>
</comment>
<name>A0A974WDH3_9NOCA</name>
<dbReference type="InterPro" id="IPR051448">
    <property type="entry name" value="CdaR-like_regulators"/>
</dbReference>
<accession>A0A974WDH3</accession>
<dbReference type="InterPro" id="IPR042070">
    <property type="entry name" value="PucR_C-HTH_sf"/>
</dbReference>
<dbReference type="InterPro" id="IPR025736">
    <property type="entry name" value="PucR_C-HTH_dom"/>
</dbReference>
<feature type="region of interest" description="Disordered" evidence="2">
    <location>
        <begin position="1"/>
        <end position="28"/>
    </location>
</feature>